<keyword evidence="2" id="KW-0805">Transcription regulation</keyword>
<dbReference type="AlphaFoldDB" id="A0A7J6HKS1"/>
<feature type="compositionally biased region" description="Basic and acidic residues" evidence="5">
    <location>
        <begin position="187"/>
        <end position="197"/>
    </location>
</feature>
<sequence length="387" mass="43734">MYEIEATMLSNSPSPNLVIPNFHSGLELHDFFDGTHNIISEDQFVNLLIRGAETDQYPFVNFDHCDLINSFVNDHHDDPIMVPQDHVFDFNKGISTITKGPIINDNPNKITQFMNSSLAMPTFDGHPREVKSGDGDENRGNHYECNNDKEDEEEEDDDEEENDRQESSETNTGSTSANSAKKTNVKAGDKSKTLISERRRRGRMKEKLYALRSLVPFITKMDKASIVGDAVVYLRDLKKQANNLKDEIASLETSSLGSHQIYQQKTSINSNPTQIQFFHSKNTTINQLIFKKIDQMDIFQVEERGFYMRLVCNKGEGVAASLYKVVESLTSFNVQTSNLASKLDGFELTLTLRVKDTVQEMNLPNIKVLVVGALLNHGFELKSPFLP</sequence>
<feature type="domain" description="BHLH" evidence="6">
    <location>
        <begin position="188"/>
        <end position="237"/>
    </location>
</feature>
<gene>
    <name evidence="8" type="ORF">F8388_018110</name>
    <name evidence="7" type="ORF">G4B88_022109</name>
</gene>
<protein>
    <recommendedName>
        <fullName evidence="6">BHLH domain-containing protein</fullName>
    </recommendedName>
</protein>
<name>A0A7J6HKS1_CANSA</name>
<evidence type="ECO:0000313" key="10">
    <source>
        <dbReference type="Proteomes" id="UP000583929"/>
    </source>
</evidence>
<reference evidence="9 10" key="1">
    <citation type="journal article" date="2020" name="bioRxiv">
        <title>Sequence and annotation of 42 cannabis genomes reveals extensive copy number variation in cannabinoid synthesis and pathogen resistance genes.</title>
        <authorList>
            <person name="Mckernan K.J."/>
            <person name="Helbert Y."/>
            <person name="Kane L.T."/>
            <person name="Ebling H."/>
            <person name="Zhang L."/>
            <person name="Liu B."/>
            <person name="Eaton Z."/>
            <person name="Mclaughlin S."/>
            <person name="Kingan S."/>
            <person name="Baybayan P."/>
            <person name="Concepcion G."/>
            <person name="Jordan M."/>
            <person name="Riva A."/>
            <person name="Barbazuk W."/>
            <person name="Harkins T."/>
        </authorList>
    </citation>
    <scope>NUCLEOTIDE SEQUENCE [LARGE SCALE GENOMIC DNA]</scope>
    <source>
        <strain evidence="9 10">cv. Jamaican Lion 4</strain>
        <strain evidence="7">Father</strain>
        <strain evidence="8">Mother</strain>
        <tissue evidence="8">Leaf</tissue>
    </source>
</reference>
<proteinExistence type="predicted"/>
<keyword evidence="10" id="KW-1185">Reference proteome</keyword>
<feature type="compositionally biased region" description="Basic and acidic residues" evidence="5">
    <location>
        <begin position="125"/>
        <end position="148"/>
    </location>
</feature>
<keyword evidence="3" id="KW-0804">Transcription</keyword>
<evidence type="ECO:0000313" key="9">
    <source>
        <dbReference type="Proteomes" id="UP000525078"/>
    </source>
</evidence>
<dbReference type="Pfam" id="PF00010">
    <property type="entry name" value="HLH"/>
    <property type="match status" value="1"/>
</dbReference>
<feature type="compositionally biased region" description="Polar residues" evidence="5">
    <location>
        <begin position="168"/>
        <end position="182"/>
    </location>
</feature>
<dbReference type="SUPFAM" id="SSF47459">
    <property type="entry name" value="HLH, helix-loop-helix DNA-binding domain"/>
    <property type="match status" value="1"/>
</dbReference>
<dbReference type="InterPro" id="IPR051358">
    <property type="entry name" value="TF_AMS/ICE1/BHLH6-like"/>
</dbReference>
<evidence type="ECO:0000313" key="7">
    <source>
        <dbReference type="EMBL" id="KAF4353998.1"/>
    </source>
</evidence>
<dbReference type="EMBL" id="JAATIP010000005">
    <property type="protein sequence ID" value="KAF4395836.1"/>
    <property type="molecule type" value="Genomic_DNA"/>
</dbReference>
<feature type="compositionally biased region" description="Acidic residues" evidence="5">
    <location>
        <begin position="149"/>
        <end position="163"/>
    </location>
</feature>
<dbReference type="PANTHER" id="PTHR31945:SF17">
    <property type="entry name" value="TRANSCRIPTION FACTOR FER-LIKE IRON DEFICIENCY-INDUCED TRANSCRIPTION FACTOR"/>
    <property type="match status" value="1"/>
</dbReference>
<keyword evidence="4" id="KW-0539">Nucleus</keyword>
<feature type="region of interest" description="Disordered" evidence="5">
    <location>
        <begin position="119"/>
        <end position="199"/>
    </location>
</feature>
<dbReference type="PANTHER" id="PTHR31945">
    <property type="entry name" value="TRANSCRIPTION FACTOR SCREAM2-RELATED"/>
    <property type="match status" value="1"/>
</dbReference>
<evidence type="ECO:0000313" key="8">
    <source>
        <dbReference type="EMBL" id="KAF4395836.1"/>
    </source>
</evidence>
<dbReference type="Proteomes" id="UP000583929">
    <property type="component" value="Unassembled WGS sequence"/>
</dbReference>
<dbReference type="InterPro" id="IPR011598">
    <property type="entry name" value="bHLH_dom"/>
</dbReference>
<accession>A0A7J6HKS1</accession>
<dbReference type="Gene3D" id="4.10.280.10">
    <property type="entry name" value="Helix-loop-helix DNA-binding domain"/>
    <property type="match status" value="1"/>
</dbReference>
<dbReference type="GO" id="GO:0005634">
    <property type="term" value="C:nucleus"/>
    <property type="evidence" value="ECO:0007669"/>
    <property type="project" value="UniProtKB-SubCell"/>
</dbReference>
<dbReference type="SMART" id="SM00353">
    <property type="entry name" value="HLH"/>
    <property type="match status" value="1"/>
</dbReference>
<dbReference type="GO" id="GO:0046983">
    <property type="term" value="F:protein dimerization activity"/>
    <property type="evidence" value="ECO:0007669"/>
    <property type="project" value="InterPro"/>
</dbReference>
<evidence type="ECO:0000259" key="6">
    <source>
        <dbReference type="PROSITE" id="PS50888"/>
    </source>
</evidence>
<comment type="caution">
    <text evidence="8">The sequence shown here is derived from an EMBL/GenBank/DDBJ whole genome shotgun (WGS) entry which is preliminary data.</text>
</comment>
<dbReference type="EMBL" id="JAATIQ010000489">
    <property type="protein sequence ID" value="KAF4353998.1"/>
    <property type="molecule type" value="Genomic_DNA"/>
</dbReference>
<evidence type="ECO:0000256" key="3">
    <source>
        <dbReference type="ARBA" id="ARBA00023163"/>
    </source>
</evidence>
<evidence type="ECO:0000256" key="1">
    <source>
        <dbReference type="ARBA" id="ARBA00004123"/>
    </source>
</evidence>
<dbReference type="GO" id="GO:0003700">
    <property type="term" value="F:DNA-binding transcription factor activity"/>
    <property type="evidence" value="ECO:0007669"/>
    <property type="project" value="TreeGrafter"/>
</dbReference>
<evidence type="ECO:0000256" key="2">
    <source>
        <dbReference type="ARBA" id="ARBA00023015"/>
    </source>
</evidence>
<evidence type="ECO:0000256" key="5">
    <source>
        <dbReference type="SAM" id="MobiDB-lite"/>
    </source>
</evidence>
<dbReference type="Proteomes" id="UP000525078">
    <property type="component" value="Unassembled WGS sequence"/>
</dbReference>
<comment type="subcellular location">
    <subcellularLocation>
        <location evidence="1">Nucleus</location>
    </subcellularLocation>
</comment>
<organism evidence="8 9">
    <name type="scientific">Cannabis sativa</name>
    <name type="common">Hemp</name>
    <name type="synonym">Marijuana</name>
    <dbReference type="NCBI Taxonomy" id="3483"/>
    <lineage>
        <taxon>Eukaryota</taxon>
        <taxon>Viridiplantae</taxon>
        <taxon>Streptophyta</taxon>
        <taxon>Embryophyta</taxon>
        <taxon>Tracheophyta</taxon>
        <taxon>Spermatophyta</taxon>
        <taxon>Magnoliopsida</taxon>
        <taxon>eudicotyledons</taxon>
        <taxon>Gunneridae</taxon>
        <taxon>Pentapetalae</taxon>
        <taxon>rosids</taxon>
        <taxon>fabids</taxon>
        <taxon>Rosales</taxon>
        <taxon>Cannabaceae</taxon>
        <taxon>Cannabis</taxon>
    </lineage>
</organism>
<evidence type="ECO:0000256" key="4">
    <source>
        <dbReference type="ARBA" id="ARBA00023242"/>
    </source>
</evidence>
<dbReference type="InterPro" id="IPR036638">
    <property type="entry name" value="HLH_DNA-bd_sf"/>
</dbReference>
<dbReference type="PROSITE" id="PS50888">
    <property type="entry name" value="BHLH"/>
    <property type="match status" value="1"/>
</dbReference>
<dbReference type="GO" id="GO:0043565">
    <property type="term" value="F:sequence-specific DNA binding"/>
    <property type="evidence" value="ECO:0007669"/>
    <property type="project" value="TreeGrafter"/>
</dbReference>